<dbReference type="InterPro" id="IPR001478">
    <property type="entry name" value="PDZ"/>
</dbReference>
<dbReference type="PROSITE" id="PS50089">
    <property type="entry name" value="ZF_RING_2"/>
    <property type="match status" value="1"/>
</dbReference>
<dbReference type="SUPFAM" id="SSF48452">
    <property type="entry name" value="TPR-like"/>
    <property type="match status" value="1"/>
</dbReference>
<feature type="domain" description="PDZ" evidence="19">
    <location>
        <begin position="435"/>
        <end position="522"/>
    </location>
</feature>
<dbReference type="InterPro" id="IPR057033">
    <property type="entry name" value="Ubiquitin_IARS1"/>
</dbReference>
<dbReference type="InterPro" id="IPR013083">
    <property type="entry name" value="Znf_RING/FYVE/PHD"/>
</dbReference>
<comment type="similarity">
    <text evidence="2">Belongs to the class-I aminoacyl-tRNA synthetase family.</text>
</comment>
<dbReference type="Gene3D" id="3.30.40.10">
    <property type="entry name" value="Zinc/RING finger domain, C3HC4 (zinc finger)"/>
    <property type="match status" value="1"/>
</dbReference>
<organism evidence="20 21">
    <name type="scientific">Tenebrio molitor</name>
    <name type="common">Yellow mealworm beetle</name>
    <dbReference type="NCBI Taxonomy" id="7067"/>
    <lineage>
        <taxon>Eukaryota</taxon>
        <taxon>Metazoa</taxon>
        <taxon>Ecdysozoa</taxon>
        <taxon>Arthropoda</taxon>
        <taxon>Hexapoda</taxon>
        <taxon>Insecta</taxon>
        <taxon>Pterygota</taxon>
        <taxon>Neoptera</taxon>
        <taxon>Endopterygota</taxon>
        <taxon>Coleoptera</taxon>
        <taxon>Polyphaga</taxon>
        <taxon>Cucujiformia</taxon>
        <taxon>Tenebrionidae</taxon>
        <taxon>Tenebrio</taxon>
    </lineage>
</organism>
<feature type="region of interest" description="Disordered" evidence="17">
    <location>
        <begin position="523"/>
        <end position="549"/>
    </location>
</feature>
<keyword evidence="5" id="KW-0436">Ligase</keyword>
<dbReference type="CDD" id="cd16571">
    <property type="entry name" value="RING-HC_SIAHs"/>
    <property type="match status" value="1"/>
</dbReference>
<dbReference type="GO" id="GO:0002161">
    <property type="term" value="F:aminoacyl-tRNA deacylase activity"/>
    <property type="evidence" value="ECO:0007669"/>
    <property type="project" value="InterPro"/>
</dbReference>
<evidence type="ECO:0000256" key="10">
    <source>
        <dbReference type="ARBA" id="ARBA00022840"/>
    </source>
</evidence>
<evidence type="ECO:0000256" key="14">
    <source>
        <dbReference type="ARBA" id="ARBA00048359"/>
    </source>
</evidence>
<dbReference type="InterPro" id="IPR049548">
    <property type="entry name" value="Sina-like_RING"/>
</dbReference>
<dbReference type="InterPro" id="IPR002301">
    <property type="entry name" value="Ile-tRNA-ligase"/>
</dbReference>
<evidence type="ECO:0000256" key="6">
    <source>
        <dbReference type="ARBA" id="ARBA00022723"/>
    </source>
</evidence>
<dbReference type="SUPFAM" id="SSF57850">
    <property type="entry name" value="RING/U-box"/>
    <property type="match status" value="1"/>
</dbReference>
<dbReference type="EMBL" id="JABDTM020000499">
    <property type="protein sequence ID" value="KAH0822653.1"/>
    <property type="molecule type" value="Genomic_DNA"/>
</dbReference>
<comment type="subcellular location">
    <subcellularLocation>
        <location evidence="1">Cytoplasm</location>
    </subcellularLocation>
</comment>
<dbReference type="InterPro" id="IPR009080">
    <property type="entry name" value="tRNAsynth_Ia_anticodon-bd"/>
</dbReference>
<evidence type="ECO:0000256" key="15">
    <source>
        <dbReference type="ARBA" id="ARBA00069879"/>
    </source>
</evidence>
<evidence type="ECO:0000313" key="21">
    <source>
        <dbReference type="Proteomes" id="UP000719412"/>
    </source>
</evidence>
<dbReference type="InterPro" id="IPR023586">
    <property type="entry name" value="Ile-tRNA-ligase_type2"/>
</dbReference>
<evidence type="ECO:0000256" key="3">
    <source>
        <dbReference type="ARBA" id="ARBA00013165"/>
    </source>
</evidence>
<dbReference type="PROSITE" id="PS00178">
    <property type="entry name" value="AA_TRNA_LIGASE_I"/>
    <property type="match status" value="1"/>
</dbReference>
<dbReference type="SUPFAM" id="SSF50156">
    <property type="entry name" value="PDZ domain-like"/>
    <property type="match status" value="2"/>
</dbReference>
<dbReference type="Gene3D" id="3.40.50.620">
    <property type="entry name" value="HUPs"/>
    <property type="match status" value="2"/>
</dbReference>
<evidence type="ECO:0000313" key="20">
    <source>
        <dbReference type="EMBL" id="KAH0822653.1"/>
    </source>
</evidence>
<dbReference type="Pfam" id="PF00133">
    <property type="entry name" value="tRNA-synt_1"/>
    <property type="match status" value="1"/>
</dbReference>
<feature type="compositionally biased region" description="Basic and acidic residues" evidence="17">
    <location>
        <begin position="523"/>
        <end position="548"/>
    </location>
</feature>
<dbReference type="Pfam" id="PF00595">
    <property type="entry name" value="PDZ"/>
    <property type="match status" value="1"/>
</dbReference>
<gene>
    <name evidence="20" type="ORF">GEV33_000137</name>
</gene>
<dbReference type="InterPro" id="IPR013155">
    <property type="entry name" value="M/V/L/I-tRNA-synth_anticd-bd"/>
</dbReference>
<dbReference type="InterPro" id="IPR002300">
    <property type="entry name" value="aa-tRNA-synth_Ia"/>
</dbReference>
<dbReference type="Proteomes" id="UP000719412">
    <property type="component" value="Unassembled WGS sequence"/>
</dbReference>
<dbReference type="FunFam" id="3.40.50.620:FF:000023">
    <property type="entry name" value="Isoleucyl-tRNA synthetase,cytoplasmic"/>
    <property type="match status" value="1"/>
</dbReference>
<dbReference type="InterPro" id="IPR019412">
    <property type="entry name" value="IML2/TPR_39"/>
</dbReference>
<keyword evidence="8 16" id="KW-0863">Zinc-finger</keyword>
<dbReference type="SUPFAM" id="SSF47323">
    <property type="entry name" value="Anticodon-binding domain of a subclass of class I aminoacyl-tRNA synthetases"/>
    <property type="match status" value="1"/>
</dbReference>
<dbReference type="PROSITE" id="PS50106">
    <property type="entry name" value="PDZ"/>
    <property type="match status" value="2"/>
</dbReference>
<evidence type="ECO:0000256" key="13">
    <source>
        <dbReference type="ARBA" id="ARBA00032665"/>
    </source>
</evidence>
<dbReference type="Pfam" id="PF08264">
    <property type="entry name" value="Anticodon_1"/>
    <property type="match status" value="1"/>
</dbReference>
<dbReference type="EC" id="6.1.1.5" evidence="3"/>
<dbReference type="Pfam" id="PF21362">
    <property type="entry name" value="Sina_RING"/>
    <property type="match status" value="1"/>
</dbReference>
<dbReference type="InterPro" id="IPR014729">
    <property type="entry name" value="Rossmann-like_a/b/a_fold"/>
</dbReference>
<dbReference type="InterPro" id="IPR011990">
    <property type="entry name" value="TPR-like_helical_dom_sf"/>
</dbReference>
<protein>
    <recommendedName>
        <fullName evidence="15">Isoleucine--tRNA ligase, cytoplasmic</fullName>
        <ecNumber evidence="3">6.1.1.5</ecNumber>
    </recommendedName>
    <alternativeName>
        <fullName evidence="13">Isoleucyl-tRNA synthetase</fullName>
    </alternativeName>
</protein>
<dbReference type="SUPFAM" id="SSF52374">
    <property type="entry name" value="Nucleotidylyl transferase"/>
    <property type="match status" value="1"/>
</dbReference>
<evidence type="ECO:0000256" key="7">
    <source>
        <dbReference type="ARBA" id="ARBA00022741"/>
    </source>
</evidence>
<dbReference type="NCBIfam" id="TIGR00392">
    <property type="entry name" value="ileS"/>
    <property type="match status" value="1"/>
</dbReference>
<comment type="catalytic activity">
    <reaction evidence="14">
        <text>tRNA(Ile) + L-isoleucine + ATP = L-isoleucyl-tRNA(Ile) + AMP + diphosphate</text>
        <dbReference type="Rhea" id="RHEA:11060"/>
        <dbReference type="Rhea" id="RHEA-COMP:9666"/>
        <dbReference type="Rhea" id="RHEA-COMP:9695"/>
        <dbReference type="ChEBI" id="CHEBI:30616"/>
        <dbReference type="ChEBI" id="CHEBI:33019"/>
        <dbReference type="ChEBI" id="CHEBI:58045"/>
        <dbReference type="ChEBI" id="CHEBI:78442"/>
        <dbReference type="ChEBI" id="CHEBI:78528"/>
        <dbReference type="ChEBI" id="CHEBI:456215"/>
        <dbReference type="EC" id="6.1.1.5"/>
    </reaction>
</comment>
<feature type="domain" description="PDZ" evidence="19">
    <location>
        <begin position="605"/>
        <end position="685"/>
    </location>
</feature>
<dbReference type="FunFam" id="1.10.730.10:FF:000004">
    <property type="entry name" value="Isoleucyl-tRNA synthetase, cytoplasmic"/>
    <property type="match status" value="1"/>
</dbReference>
<dbReference type="CDD" id="cd07961">
    <property type="entry name" value="Anticodon_Ia_Ile_ABEc"/>
    <property type="match status" value="1"/>
</dbReference>
<dbReference type="FunFam" id="3.40.50.620:FF:000050">
    <property type="entry name" value="Isoleucyl-tRNA synthetase,cytoplasmic"/>
    <property type="match status" value="1"/>
</dbReference>
<dbReference type="Gene3D" id="1.10.730.10">
    <property type="entry name" value="Isoleucyl-tRNA Synthetase, Domain 1"/>
    <property type="match status" value="1"/>
</dbReference>
<evidence type="ECO:0000256" key="11">
    <source>
        <dbReference type="ARBA" id="ARBA00022917"/>
    </source>
</evidence>
<dbReference type="InterPro" id="IPR001412">
    <property type="entry name" value="aa-tRNA-synth_I_CS"/>
</dbReference>
<reference evidence="20" key="2">
    <citation type="submission" date="2021-08" db="EMBL/GenBank/DDBJ databases">
        <authorList>
            <person name="Eriksson T."/>
        </authorList>
    </citation>
    <scope>NUCLEOTIDE SEQUENCE</scope>
    <source>
        <strain evidence="20">Stoneville</strain>
        <tissue evidence="20">Whole head</tissue>
    </source>
</reference>
<evidence type="ECO:0000256" key="1">
    <source>
        <dbReference type="ARBA" id="ARBA00004496"/>
    </source>
</evidence>
<dbReference type="InterPro" id="IPR041489">
    <property type="entry name" value="PDZ_6"/>
</dbReference>
<dbReference type="InterPro" id="IPR033709">
    <property type="entry name" value="Anticodon_Ile_ABEc"/>
</dbReference>
<name>A0A8J6LKU0_TENMO</name>
<dbReference type="GO" id="GO:0000049">
    <property type="term" value="F:tRNA binding"/>
    <property type="evidence" value="ECO:0007669"/>
    <property type="project" value="InterPro"/>
</dbReference>
<evidence type="ECO:0000256" key="16">
    <source>
        <dbReference type="PROSITE-ProRule" id="PRU00175"/>
    </source>
</evidence>
<dbReference type="Pfam" id="PF10300">
    <property type="entry name" value="Iml2-TPR_39"/>
    <property type="match status" value="1"/>
</dbReference>
<dbReference type="GO" id="GO:0005524">
    <property type="term" value="F:ATP binding"/>
    <property type="evidence" value="ECO:0007669"/>
    <property type="project" value="UniProtKB-KW"/>
</dbReference>
<dbReference type="SUPFAM" id="SSF50677">
    <property type="entry name" value="ValRS/IleRS/LeuRS editing domain"/>
    <property type="match status" value="1"/>
</dbReference>
<dbReference type="CDD" id="cd00818">
    <property type="entry name" value="IleRS_core"/>
    <property type="match status" value="1"/>
</dbReference>
<dbReference type="GO" id="GO:0004822">
    <property type="term" value="F:isoleucine-tRNA ligase activity"/>
    <property type="evidence" value="ECO:0007669"/>
    <property type="project" value="UniProtKB-EC"/>
</dbReference>
<evidence type="ECO:0000256" key="17">
    <source>
        <dbReference type="SAM" id="MobiDB-lite"/>
    </source>
</evidence>
<evidence type="ECO:0000259" key="19">
    <source>
        <dbReference type="PROSITE" id="PS50106"/>
    </source>
</evidence>
<keyword evidence="10" id="KW-0067">ATP-binding</keyword>
<dbReference type="GO" id="GO:0006428">
    <property type="term" value="P:isoleucyl-tRNA aminoacylation"/>
    <property type="evidence" value="ECO:0007669"/>
    <property type="project" value="InterPro"/>
</dbReference>
<keyword evidence="21" id="KW-1185">Reference proteome</keyword>
<dbReference type="InterPro" id="IPR009008">
    <property type="entry name" value="Val/Leu/Ile-tRNA-synth_edit"/>
</dbReference>
<dbReference type="InterPro" id="IPR001841">
    <property type="entry name" value="Znf_RING"/>
</dbReference>
<dbReference type="PRINTS" id="PR00984">
    <property type="entry name" value="TRNASYNTHILE"/>
</dbReference>
<comment type="caution">
    <text evidence="20">The sequence shown here is derived from an EMBL/GenBank/DDBJ whole genome shotgun (WGS) entry which is preliminary data.</text>
</comment>
<evidence type="ECO:0000256" key="5">
    <source>
        <dbReference type="ARBA" id="ARBA00022598"/>
    </source>
</evidence>
<evidence type="ECO:0000256" key="9">
    <source>
        <dbReference type="ARBA" id="ARBA00022833"/>
    </source>
</evidence>
<keyword evidence="11" id="KW-0648">Protein biosynthesis</keyword>
<dbReference type="Pfam" id="PF17820">
    <property type="entry name" value="PDZ_6"/>
    <property type="match status" value="1"/>
</dbReference>
<feature type="domain" description="RING-type" evidence="18">
    <location>
        <begin position="720"/>
        <end position="755"/>
    </location>
</feature>
<keyword evidence="4" id="KW-0963">Cytoplasm</keyword>
<dbReference type="InterPro" id="IPR036034">
    <property type="entry name" value="PDZ_sf"/>
</dbReference>
<dbReference type="SMART" id="SM00228">
    <property type="entry name" value="PDZ"/>
    <property type="match status" value="2"/>
</dbReference>
<dbReference type="PANTHER" id="PTHR42780">
    <property type="entry name" value="SOLEUCYL-TRNA SYNTHETASE"/>
    <property type="match status" value="1"/>
</dbReference>
<evidence type="ECO:0000256" key="2">
    <source>
        <dbReference type="ARBA" id="ARBA00005594"/>
    </source>
</evidence>
<keyword evidence="12" id="KW-0030">Aminoacyl-tRNA synthetase</keyword>
<dbReference type="GO" id="GO:0008270">
    <property type="term" value="F:zinc ion binding"/>
    <property type="evidence" value="ECO:0007669"/>
    <property type="project" value="UniProtKB-KW"/>
</dbReference>
<dbReference type="PANTHER" id="PTHR42780:SF1">
    <property type="entry name" value="ISOLEUCINE--TRNA LIGASE, CYTOPLASMIC"/>
    <property type="match status" value="1"/>
</dbReference>
<dbReference type="HAMAP" id="MF_02003">
    <property type="entry name" value="Ile_tRNA_synth_type2"/>
    <property type="match status" value="1"/>
</dbReference>
<accession>A0A8J6LKU0</accession>
<evidence type="ECO:0000259" key="18">
    <source>
        <dbReference type="PROSITE" id="PS50089"/>
    </source>
</evidence>
<dbReference type="Gene3D" id="2.30.42.10">
    <property type="match status" value="2"/>
</dbReference>
<dbReference type="Pfam" id="PF19302">
    <property type="entry name" value="DUF5915"/>
    <property type="match status" value="1"/>
</dbReference>
<dbReference type="CDD" id="cd06768">
    <property type="entry name" value="PDZ_NHERF-like"/>
    <property type="match status" value="1"/>
</dbReference>
<dbReference type="GO" id="GO:0005737">
    <property type="term" value="C:cytoplasm"/>
    <property type="evidence" value="ECO:0007669"/>
    <property type="project" value="UniProtKB-SubCell"/>
</dbReference>
<dbReference type="Pfam" id="PF23567">
    <property type="entry name" value="Ubiquitin_IARS1"/>
    <property type="match status" value="1"/>
</dbReference>
<dbReference type="Gene3D" id="1.25.40.10">
    <property type="entry name" value="Tetratricopeptide repeat domain"/>
    <property type="match status" value="1"/>
</dbReference>
<reference evidence="20" key="1">
    <citation type="journal article" date="2020" name="J Insects Food Feed">
        <title>The yellow mealworm (Tenebrio molitor) genome: a resource for the emerging insects as food and feed industry.</title>
        <authorList>
            <person name="Eriksson T."/>
            <person name="Andere A."/>
            <person name="Kelstrup H."/>
            <person name="Emery V."/>
            <person name="Picard C."/>
        </authorList>
    </citation>
    <scope>NUCLEOTIDE SEQUENCE</scope>
    <source>
        <strain evidence="20">Stoneville</strain>
        <tissue evidence="20">Whole head</tissue>
    </source>
</reference>
<evidence type="ECO:0000256" key="12">
    <source>
        <dbReference type="ARBA" id="ARBA00023146"/>
    </source>
</evidence>
<evidence type="ECO:0000256" key="4">
    <source>
        <dbReference type="ARBA" id="ARBA00022490"/>
    </source>
</evidence>
<keyword evidence="9" id="KW-0862">Zinc</keyword>
<sequence length="2218" mass="254371">MVRRNNFDQYSEDEAHAELCHAECLLLKSMLTFMEDETLSSFIKAGIKIRSCYNSYKDCQQILVKSRWENSSRVHFESGVKMGIGTFNLMISLLPGRQTGLNDLIEGYKTQGLRQILCLMTLLGYNLIVLYVLSHQEGDIKLSEEILEKQLKKHPHGVWFLFFKGRLEFMKGNLDLSVDWYKKSWKSQNLWPQFHHVCFWELLWVYCLKMNWKEALVYCTSLLEGSRWSRTIYSYQKAALMCMMKEELSSTDIVVIDNLMKDVPKYKQRIAGKSLPMEKFALKKAERYFEQNHNLVLPVMELMYIWNLFKAMKNFNVASNVYKLTEKALKDLNEGLKSSKYDADNRALILLLQGACLRQMKSPLQALNCLESVISLQKDIVEDNYLVPYAIVELALIEWERGNREKAILALEDAKKNYSGYSLESRLHFRIHTALTEYKAEMKNKWDHFDGYGFNLHAEKGKPGQYIGKVDDNSPAEAAGLRQGDRILEVNGESIANKTHKQVVELIKNLVGETKLLVVDPHEDGIIPTEPDDKSEKQLNDVTKKDQENGTLNLSMTAAELRAKLASKKKFDPKKESMDFKQKFDIFDMLSDTDVEDHYSPSVRLINLERNGSNCGFQLTRGKWDPYPWVNSVASDTAADLAGIKPGDCLLEVNGEDILGQRITEVAEIVKSKPNQVSLLLWNAGVDSQCTPEAVCCGPMPTNLQRLSACMSTILAFLECPVCLDTIPPPTYQCDNGHLICVRCRSKSERCPICRLRFNRGRSLLSDQVYNALVDAFNLREEPVDARTAKMQTIFKTKNKNKNVPNIRVTPSHANKFLARIVGKSSSVDNLANPNENEFHLRAKSLSTQDIFQTESPVVSRASSATRLGRNEKNRNLLNPDLRSSSCHGSFELLHRSAEAIVFHCPFASNCTSLIKGKNVIEHFQLNHDGPLVQYFKPHVYVSFEKIFQAKDLCYVMEFERNTFFLKIELDIECEPSKTENVLLWIWLLDDGKTAKEFDMQVKVLIGESHDEIPRVPETINFPEEEEKIIKYWKDIDVFQTCLKQSKGKPRYSFYDGPPFATGLPHYGHILAGTIKDVVTRYAHQQGYHVERRFGWDCHGLPVEFEIDKALDIKGPDDVMKMGIDKYNAECRKIVMRYANEWEIIIGRIGRWIDFKNDYKTLYPSFMESVWWVFKQLYQKGLVYQGSKVMPYSTTCTTPLSNFESGQNYKDVVDPAVTVSLPLIGDKDGAALLVWTTTPWTLPSNLTACVHPTLQYALFRQISTGKCYIMLEVRIETIFQSDDYKILKVFPGSALKGMRYRPIFPFFENLKDKGFRVLVDEYVTAESGTGVVHQAPYFGEDDYRVCLSNGIITKDQDPICPVDATGRFVKPITEFEGLYVKDADKKIIAALKASGRLVHQSQIKHSYPFCWRSDTPLIYKAVPSWFVRVEHMTEELQKATSETYWVPDFIKDKRFGNWLRDARDWAISRNRYWGTPIPIWMSPKGDEFVCVGSIAELEELTGQKITDLHRESIDHLEIPSRIAGNPPLRRVPEVFDCWFESGSMPYAQKHYPFEYLKEFEEYFPADFIAEGIDQTRGWFYTLLVISTALFGKAPYKNLIANGLVLASDGQKMSKRKKNYPDPLEVVSKYGADALRLYLINSPVVRAENLRFKEEGVRDVLKDVFLPWYNAFRFLLQNIESFVQEHDQPFFYTEDITPTNMMDRWILSFTQSLLEYVRKEMSLYHLYNVIPRLTKFIDYLTNWYVRMNRKRLKGDGGVDDCKTALLTLFNVLLNIVRMMAPFSPFLCETMYQYLKKLMRTSVDSVHYLMLPSPNNALINEDIERAVSRMQSVIELGRVLRDRKTIPIKYPLPEVIIVHQDPQYISDVLSLKEYVHLELNVRTISTTTDKSKYGITLRAEPDYKVLGVRLKQEFKAVTAGIQALSDGEINEMVKAGFRVIAGQRVEISEVRLIFKSENINTNQYEVNSDNDVLILLDVTPDSSMQDEGTAREIINRIQKLRKKAHLVPTDQVSVFYKATGDLDRVAKSYCDFIENTIKATLRPLENKKDSDHVIIEDAQQLKNCNLQLVLTRFKDIVIPTSKWVNIQLLGVKARYCNGTTKGLALLEVANQQIGLEQLRSVVFCLFGVEDFKLVNCSGKEVAESDISGLSGQTIFVTPPNKEIALPETGGIPFCKVFNFVEQNVTGTLILENPVGNETLNEKDYKDIINRWVKAAKEITK</sequence>
<proteinExistence type="inferred from homology"/>
<evidence type="ECO:0000256" key="8">
    <source>
        <dbReference type="ARBA" id="ARBA00022771"/>
    </source>
</evidence>
<keyword evidence="6" id="KW-0479">Metal-binding</keyword>
<keyword evidence="7" id="KW-0547">Nucleotide-binding</keyword>